<dbReference type="SUPFAM" id="SSF53756">
    <property type="entry name" value="UDP-Glycosyltransferase/glycogen phosphorylase"/>
    <property type="match status" value="1"/>
</dbReference>
<dbReference type="GO" id="GO:0006487">
    <property type="term" value="P:protein N-linked glycosylation"/>
    <property type="evidence" value="ECO:0007669"/>
    <property type="project" value="TreeGrafter"/>
</dbReference>
<dbReference type="Pfam" id="PF00534">
    <property type="entry name" value="Glycos_transf_1"/>
    <property type="match status" value="1"/>
</dbReference>
<evidence type="ECO:0000313" key="3">
    <source>
        <dbReference type="Proteomes" id="UP000294299"/>
    </source>
</evidence>
<sequence>MRANFVYSNLNPCGGGERFTLVTMKALHEMGIDIELTTLEQPNLSKLENAFGKDLASVVKKIRRINILDMFDEQSIHRNLHQTNYDLIINTHGDIDPYFHSSLNANNMIVYCHYPSAKLLLENEDNEYLTYHLKIGRLQYRIEPRIGVTTQIVYKNPTQMASQMVESMFTDPGKHNFDYENSKKEYVNWVKKAFDSMIRNSFLMTNSNYSKAAIQKEYGTNNDILVLSPPVDVDTIISKIKIEQRFDSSLSSQVNYSDENGILVICRIEPSKRIENAIYLAKILKERKIKTKLNIAGSLEPFYQDYYHDLLQLISKLDLSDTVKLHTDVSFEELIELMKKSKIFFHPREGEHFGMSIVEAMSAGLIPIVPTVGGQSEFVPVEYQYKSLEDASQIVSQLLTNMSKEEMIKESIKMRDIAKNFSETNYKRQFQLIVSRMLYNLECDHQYGFSSNSKIRNLFSAK</sequence>
<dbReference type="Gene3D" id="3.40.50.2000">
    <property type="entry name" value="Glycogen Phosphorylase B"/>
    <property type="match status" value="2"/>
</dbReference>
<gene>
    <name evidence="2" type="ORF">NFRAN_2600</name>
</gene>
<dbReference type="KEGG" id="nfn:NFRAN_2600"/>
<name>A0A484IAY6_9ARCH</name>
<protein>
    <recommendedName>
        <fullName evidence="1">Glycosyl transferase family 1 domain-containing protein</fullName>
    </recommendedName>
</protein>
<dbReference type="GeneID" id="39421756"/>
<dbReference type="AlphaFoldDB" id="A0A484IAY6"/>
<reference evidence="2 3" key="1">
    <citation type="submission" date="2019-02" db="EMBL/GenBank/DDBJ databases">
        <authorList>
            <person name="Lehtovirta-Morley E L."/>
        </authorList>
    </citation>
    <scope>NUCLEOTIDE SEQUENCE [LARGE SCALE GENOMIC DNA]</scope>
    <source>
        <strain evidence="2">NFRAN1</strain>
    </source>
</reference>
<evidence type="ECO:0000259" key="1">
    <source>
        <dbReference type="Pfam" id="PF00534"/>
    </source>
</evidence>
<proteinExistence type="predicted"/>
<evidence type="ECO:0000313" key="2">
    <source>
        <dbReference type="EMBL" id="VFJ14922.1"/>
    </source>
</evidence>
<dbReference type="OrthoDB" id="10617at2157"/>
<keyword evidence="3" id="KW-1185">Reference proteome</keyword>
<feature type="domain" description="Glycosyl transferase family 1" evidence="1">
    <location>
        <begin position="254"/>
        <end position="402"/>
    </location>
</feature>
<dbReference type="EMBL" id="LR216287">
    <property type="protein sequence ID" value="VFJ14922.1"/>
    <property type="molecule type" value="Genomic_DNA"/>
</dbReference>
<dbReference type="GO" id="GO:0016020">
    <property type="term" value="C:membrane"/>
    <property type="evidence" value="ECO:0007669"/>
    <property type="project" value="TreeGrafter"/>
</dbReference>
<accession>A0A484IAY6</accession>
<dbReference type="PANTHER" id="PTHR45919">
    <property type="entry name" value="GDP-MAN:MAN(3)GLCNAC(2)-PP-DOL ALPHA-1,2-MANNOSYLTRANSFERASE"/>
    <property type="match status" value="1"/>
</dbReference>
<dbReference type="RefSeq" id="WP_134484985.1">
    <property type="nucleotide sequence ID" value="NZ_LR216287.1"/>
</dbReference>
<dbReference type="GO" id="GO:0004377">
    <property type="term" value="F:GDP-Man:Man(3)GlcNAc(2)-PP-Dol alpha-1,2-mannosyltransferase activity"/>
    <property type="evidence" value="ECO:0007669"/>
    <property type="project" value="InterPro"/>
</dbReference>
<dbReference type="InterPro" id="IPR038013">
    <property type="entry name" value="ALG11"/>
</dbReference>
<organism evidence="2 3">
    <name type="scientific">Candidatus Nitrosocosmicus franklandianus</name>
    <dbReference type="NCBI Taxonomy" id="1798806"/>
    <lineage>
        <taxon>Archaea</taxon>
        <taxon>Nitrososphaerota</taxon>
        <taxon>Nitrososphaeria</taxon>
        <taxon>Nitrososphaerales</taxon>
        <taxon>Nitrososphaeraceae</taxon>
        <taxon>Candidatus Nitrosocosmicus</taxon>
    </lineage>
</organism>
<dbReference type="PANTHER" id="PTHR45919:SF1">
    <property type="entry name" value="GDP-MAN:MAN(3)GLCNAC(2)-PP-DOL ALPHA-1,2-MANNOSYLTRANSFERASE"/>
    <property type="match status" value="1"/>
</dbReference>
<dbReference type="Proteomes" id="UP000294299">
    <property type="component" value="Chromosome NFRAN"/>
</dbReference>
<dbReference type="InterPro" id="IPR001296">
    <property type="entry name" value="Glyco_trans_1"/>
</dbReference>